<evidence type="ECO:0000256" key="10">
    <source>
        <dbReference type="ARBA" id="ARBA00034223"/>
    </source>
</evidence>
<dbReference type="HOGENOM" id="CLU_000022_59_2_1"/>
<comment type="cofactor">
    <cofactor evidence="1">
        <name>Mg(2+)</name>
        <dbReference type="ChEBI" id="CHEBI:18420"/>
    </cofactor>
</comment>
<dbReference type="GO" id="GO:0016207">
    <property type="term" value="F:4-coumarate-CoA ligase activity"/>
    <property type="evidence" value="ECO:0007669"/>
    <property type="project" value="UniProtKB-EC"/>
</dbReference>
<dbReference type="EC" id="6.2.1.12" evidence="4"/>
<dbReference type="InterPro" id="IPR025110">
    <property type="entry name" value="AMP-bd_C"/>
</dbReference>
<dbReference type="FunFam" id="3.40.50.12780:FF:000003">
    <property type="entry name" value="Long-chain-fatty-acid--CoA ligase FadD"/>
    <property type="match status" value="1"/>
</dbReference>
<keyword evidence="6" id="KW-0547">Nucleotide-binding</keyword>
<dbReference type="InParanoid" id="D8T7A7"/>
<dbReference type="PANTHER" id="PTHR24096:SF406">
    <property type="entry name" value="4-COUMARATE--COA LIGASE 2"/>
    <property type="match status" value="1"/>
</dbReference>
<dbReference type="SUPFAM" id="SSF56801">
    <property type="entry name" value="Acetyl-CoA synthetase-like"/>
    <property type="match status" value="1"/>
</dbReference>
<protein>
    <recommendedName>
        <fullName evidence="4">4-coumarate--CoA ligase</fullName>
        <ecNumber evidence="4">6.2.1.12</ecNumber>
    </recommendedName>
</protein>
<evidence type="ECO:0000256" key="8">
    <source>
        <dbReference type="ARBA" id="ARBA00023051"/>
    </source>
</evidence>
<dbReference type="Pfam" id="PF13193">
    <property type="entry name" value="AMP-binding_C"/>
    <property type="match status" value="1"/>
</dbReference>
<keyword evidence="12" id="KW-0812">Transmembrane</keyword>
<evidence type="ECO:0000256" key="3">
    <source>
        <dbReference type="ARBA" id="ARBA00006432"/>
    </source>
</evidence>
<proteinExistence type="inferred from homology"/>
<keyword evidence="7" id="KW-0067">ATP-binding</keyword>
<evidence type="ECO:0000256" key="9">
    <source>
        <dbReference type="ARBA" id="ARBA00034219"/>
    </source>
</evidence>
<evidence type="ECO:0000259" key="13">
    <source>
        <dbReference type="Pfam" id="PF00501"/>
    </source>
</evidence>
<dbReference type="CDD" id="cd05904">
    <property type="entry name" value="4CL"/>
    <property type="match status" value="1"/>
</dbReference>
<dbReference type="InterPro" id="IPR045851">
    <property type="entry name" value="AMP-bd_C_sf"/>
</dbReference>
<comment type="catalytic activity">
    <reaction evidence="9">
        <text>(E)-4-coumarate + ATP + H(+) = (E)-4-coumaroyl-AMP + diphosphate</text>
        <dbReference type="Rhea" id="RHEA:72419"/>
        <dbReference type="ChEBI" id="CHEBI:12876"/>
        <dbReference type="ChEBI" id="CHEBI:15378"/>
        <dbReference type="ChEBI" id="CHEBI:30616"/>
        <dbReference type="ChEBI" id="CHEBI:33019"/>
        <dbReference type="ChEBI" id="CHEBI:192348"/>
    </reaction>
    <physiologicalReaction direction="left-to-right" evidence="9">
        <dbReference type="Rhea" id="RHEA:72420"/>
    </physiologicalReaction>
</comment>
<accession>D8T7A7</accession>
<dbReference type="GO" id="GO:0009698">
    <property type="term" value="P:phenylpropanoid metabolic process"/>
    <property type="evidence" value="ECO:0007669"/>
    <property type="project" value="UniProtKB-KW"/>
</dbReference>
<dbReference type="OrthoDB" id="10253869at2759"/>
<dbReference type="Gene3D" id="3.30.300.30">
    <property type="match status" value="1"/>
</dbReference>
<evidence type="ECO:0000256" key="7">
    <source>
        <dbReference type="ARBA" id="ARBA00022840"/>
    </source>
</evidence>
<evidence type="ECO:0000256" key="2">
    <source>
        <dbReference type="ARBA" id="ARBA00004930"/>
    </source>
</evidence>
<dbReference type="Gene3D" id="3.40.50.12780">
    <property type="entry name" value="N-terminal domain of ligase-like"/>
    <property type="match status" value="1"/>
</dbReference>
<dbReference type="KEGG" id="smo:SELMODRAFT_133629"/>
<dbReference type="AlphaFoldDB" id="D8T7A7"/>
<dbReference type="InterPro" id="IPR020845">
    <property type="entry name" value="AMP-binding_CS"/>
</dbReference>
<keyword evidence="16" id="KW-1185">Reference proteome</keyword>
<name>D8T7A7_SELML</name>
<dbReference type="GO" id="GO:0005524">
    <property type="term" value="F:ATP binding"/>
    <property type="evidence" value="ECO:0007669"/>
    <property type="project" value="UniProtKB-KW"/>
</dbReference>
<evidence type="ECO:0000256" key="6">
    <source>
        <dbReference type="ARBA" id="ARBA00022741"/>
    </source>
</evidence>
<dbReference type="GO" id="GO:0016405">
    <property type="term" value="F:CoA-ligase activity"/>
    <property type="evidence" value="ECO:0000318"/>
    <property type="project" value="GO_Central"/>
</dbReference>
<dbReference type="STRING" id="88036.D8T7A7"/>
<dbReference type="PROSITE" id="PS00455">
    <property type="entry name" value="AMP_BINDING"/>
    <property type="match status" value="1"/>
</dbReference>
<keyword evidence="12" id="KW-0472">Membrane</keyword>
<keyword evidence="5" id="KW-0436">Ligase</keyword>
<sequence>MAEVKGGYGEDGIYRSLFPPVPIPLQTHHSLPALLFSGPLADPSNSSSPLLVDSTTGFTIHCGDFQRLAKSVASGLSSIVGVSQGDVVLLLLGNTVYFPILFAAILSIGAVATTANPANTAAEIERQLRDSRAGFVVTMPDLVAKIGKNGQGFPTVILDGENAGAKFFQDHPRFVRFESLLAVDESKFPSAVRIRQGDPAALLYSSGTTGPSKGVLLSHGNLIAAVSILASKPNDNDDKVVTFILLPLFHIAGLIYSGCMMIYLAATMVVVRKFDLLHMLQCIQRFKITSLPMVPPIVVALLKHPAVESYDLSSLKRAASGAAPLAKETLEAFLAKFPQIQEFSQAYGMTETTGLGASGEAPFGSAGLLTANHEAKVTNVDTGKPLPPHSRGELWLRGPCIMQSYLNNPAATAATIDPEGWLHTGDIGYFDDDGFLFIVDRLKELIKYKGFQVAPAELEALLLAHPGIADAAVIPYPDDDAGEIPLACVVRGSGEAGKSLSKDEVMDFIARQVASHKRIRAVTFVPSIPKSATGKILRKDLLQVTRSRSKL</sequence>
<comment type="similarity">
    <text evidence="3">Belongs to the ATP-dependent AMP-binding enzyme family.</text>
</comment>
<dbReference type="FunFam" id="3.30.300.30:FF:000007">
    <property type="entry name" value="4-coumarate--CoA ligase 2"/>
    <property type="match status" value="1"/>
</dbReference>
<evidence type="ECO:0000313" key="16">
    <source>
        <dbReference type="Proteomes" id="UP000001514"/>
    </source>
</evidence>
<organism evidence="16">
    <name type="scientific">Selaginella moellendorffii</name>
    <name type="common">Spikemoss</name>
    <dbReference type="NCBI Taxonomy" id="88036"/>
    <lineage>
        <taxon>Eukaryota</taxon>
        <taxon>Viridiplantae</taxon>
        <taxon>Streptophyta</taxon>
        <taxon>Embryophyta</taxon>
        <taxon>Tracheophyta</taxon>
        <taxon>Lycopodiopsida</taxon>
        <taxon>Selaginellales</taxon>
        <taxon>Selaginellaceae</taxon>
        <taxon>Selaginella</taxon>
    </lineage>
</organism>
<comment type="catalytic activity">
    <reaction evidence="10">
        <text>(E)-4-coumaroyl-AMP + CoA = (E)-4-coumaroyl-CoA + AMP + H(+)</text>
        <dbReference type="Rhea" id="RHEA:72423"/>
        <dbReference type="ChEBI" id="CHEBI:15378"/>
        <dbReference type="ChEBI" id="CHEBI:57287"/>
        <dbReference type="ChEBI" id="CHEBI:85008"/>
        <dbReference type="ChEBI" id="CHEBI:192348"/>
        <dbReference type="ChEBI" id="CHEBI:456215"/>
    </reaction>
    <physiologicalReaction direction="left-to-right" evidence="10">
        <dbReference type="Rhea" id="RHEA:72424"/>
    </physiologicalReaction>
</comment>
<feature type="transmembrane region" description="Helical" evidence="12">
    <location>
        <begin position="243"/>
        <end position="271"/>
    </location>
</feature>
<evidence type="ECO:0000256" key="5">
    <source>
        <dbReference type="ARBA" id="ARBA00022598"/>
    </source>
</evidence>
<dbReference type="OMA" id="EADRRIW"/>
<dbReference type="InterPro" id="IPR000873">
    <property type="entry name" value="AMP-dep_synth/lig_dom"/>
</dbReference>
<evidence type="ECO:0000259" key="14">
    <source>
        <dbReference type="Pfam" id="PF13193"/>
    </source>
</evidence>
<dbReference type="FunCoup" id="D8T7A7">
    <property type="interactions" value="1276"/>
</dbReference>
<dbReference type="Proteomes" id="UP000001514">
    <property type="component" value="Unassembled WGS sequence"/>
</dbReference>
<dbReference type="PANTHER" id="PTHR24096">
    <property type="entry name" value="LONG-CHAIN-FATTY-ACID--COA LIGASE"/>
    <property type="match status" value="1"/>
</dbReference>
<feature type="domain" description="AMP-dependent synthetase/ligase" evidence="13">
    <location>
        <begin position="52"/>
        <end position="406"/>
    </location>
</feature>
<keyword evidence="8" id="KW-0587">Phenylpropanoid metabolism</keyword>
<evidence type="ECO:0000256" key="12">
    <source>
        <dbReference type="SAM" id="Phobius"/>
    </source>
</evidence>
<comment type="pathway">
    <text evidence="2">Phytoalexin biosynthesis; 3,4',5-trihydroxystilbene biosynthesis; 3,4',5-trihydroxystilbene from trans-4-coumarate: step 1/2.</text>
</comment>
<comment type="catalytic activity">
    <reaction evidence="11">
        <text>(E)-4-coumarate + ATP + CoA = (E)-4-coumaroyl-CoA + AMP + diphosphate</text>
        <dbReference type="Rhea" id="RHEA:19641"/>
        <dbReference type="ChEBI" id="CHEBI:12876"/>
        <dbReference type="ChEBI" id="CHEBI:30616"/>
        <dbReference type="ChEBI" id="CHEBI:33019"/>
        <dbReference type="ChEBI" id="CHEBI:57287"/>
        <dbReference type="ChEBI" id="CHEBI:85008"/>
        <dbReference type="ChEBI" id="CHEBI:456215"/>
        <dbReference type="EC" id="6.2.1.12"/>
    </reaction>
    <physiologicalReaction direction="left-to-right" evidence="11">
        <dbReference type="Rhea" id="RHEA:19642"/>
    </physiologicalReaction>
</comment>
<evidence type="ECO:0000313" key="15">
    <source>
        <dbReference type="EMBL" id="EFJ07429.1"/>
    </source>
</evidence>
<evidence type="ECO:0000256" key="1">
    <source>
        <dbReference type="ARBA" id="ARBA00001946"/>
    </source>
</evidence>
<evidence type="ECO:0000256" key="4">
    <source>
        <dbReference type="ARBA" id="ARBA00012959"/>
    </source>
</evidence>
<reference evidence="15 16" key="1">
    <citation type="journal article" date="2011" name="Science">
        <title>The Selaginella genome identifies genetic changes associated with the evolution of vascular plants.</title>
        <authorList>
            <person name="Banks J.A."/>
            <person name="Nishiyama T."/>
            <person name="Hasebe M."/>
            <person name="Bowman J.L."/>
            <person name="Gribskov M."/>
            <person name="dePamphilis C."/>
            <person name="Albert V.A."/>
            <person name="Aono N."/>
            <person name="Aoyama T."/>
            <person name="Ambrose B.A."/>
            <person name="Ashton N.W."/>
            <person name="Axtell M.J."/>
            <person name="Barker E."/>
            <person name="Barker M.S."/>
            <person name="Bennetzen J.L."/>
            <person name="Bonawitz N.D."/>
            <person name="Chapple C."/>
            <person name="Cheng C."/>
            <person name="Correa L.G."/>
            <person name="Dacre M."/>
            <person name="DeBarry J."/>
            <person name="Dreyer I."/>
            <person name="Elias M."/>
            <person name="Engstrom E.M."/>
            <person name="Estelle M."/>
            <person name="Feng L."/>
            <person name="Finet C."/>
            <person name="Floyd S.K."/>
            <person name="Frommer W.B."/>
            <person name="Fujita T."/>
            <person name="Gramzow L."/>
            <person name="Gutensohn M."/>
            <person name="Harholt J."/>
            <person name="Hattori M."/>
            <person name="Heyl A."/>
            <person name="Hirai T."/>
            <person name="Hiwatashi Y."/>
            <person name="Ishikawa M."/>
            <person name="Iwata M."/>
            <person name="Karol K.G."/>
            <person name="Koehler B."/>
            <person name="Kolukisaoglu U."/>
            <person name="Kubo M."/>
            <person name="Kurata T."/>
            <person name="Lalonde S."/>
            <person name="Li K."/>
            <person name="Li Y."/>
            <person name="Litt A."/>
            <person name="Lyons E."/>
            <person name="Manning G."/>
            <person name="Maruyama T."/>
            <person name="Michael T.P."/>
            <person name="Mikami K."/>
            <person name="Miyazaki S."/>
            <person name="Morinaga S."/>
            <person name="Murata T."/>
            <person name="Mueller-Roeber B."/>
            <person name="Nelson D.R."/>
            <person name="Obara M."/>
            <person name="Oguri Y."/>
            <person name="Olmstead R.G."/>
            <person name="Onodera N."/>
            <person name="Petersen B.L."/>
            <person name="Pils B."/>
            <person name="Prigge M."/>
            <person name="Rensing S.A."/>
            <person name="Riano-Pachon D.M."/>
            <person name="Roberts A.W."/>
            <person name="Sato Y."/>
            <person name="Scheller H.V."/>
            <person name="Schulz B."/>
            <person name="Schulz C."/>
            <person name="Shakirov E.V."/>
            <person name="Shibagaki N."/>
            <person name="Shinohara N."/>
            <person name="Shippen D.E."/>
            <person name="Soerensen I."/>
            <person name="Sotooka R."/>
            <person name="Sugimoto N."/>
            <person name="Sugita M."/>
            <person name="Sumikawa N."/>
            <person name="Tanurdzic M."/>
            <person name="Theissen G."/>
            <person name="Ulvskov P."/>
            <person name="Wakazuki S."/>
            <person name="Weng J.K."/>
            <person name="Willats W.W."/>
            <person name="Wipf D."/>
            <person name="Wolf P.G."/>
            <person name="Yang L."/>
            <person name="Zimmer A.D."/>
            <person name="Zhu Q."/>
            <person name="Mitros T."/>
            <person name="Hellsten U."/>
            <person name="Loque D."/>
            <person name="Otillar R."/>
            <person name="Salamov A."/>
            <person name="Schmutz J."/>
            <person name="Shapiro H."/>
            <person name="Lindquist E."/>
            <person name="Lucas S."/>
            <person name="Rokhsar D."/>
            <person name="Grigoriev I.V."/>
        </authorList>
    </citation>
    <scope>NUCLEOTIDE SEQUENCE [LARGE SCALE GENOMIC DNA]</scope>
</reference>
<feature type="domain" description="AMP-binding enzyme C-terminal" evidence="14">
    <location>
        <begin position="457"/>
        <end position="535"/>
    </location>
</feature>
<gene>
    <name evidence="15" type="ORF">SELMODRAFT_133629</name>
</gene>
<dbReference type="Gramene" id="EFJ07429">
    <property type="protein sequence ID" value="EFJ07429"/>
    <property type="gene ID" value="SELMODRAFT_133629"/>
</dbReference>
<keyword evidence="12" id="KW-1133">Transmembrane helix</keyword>
<dbReference type="EMBL" id="GL377685">
    <property type="protein sequence ID" value="EFJ07429.1"/>
    <property type="molecule type" value="Genomic_DNA"/>
</dbReference>
<evidence type="ECO:0000256" key="11">
    <source>
        <dbReference type="ARBA" id="ARBA00034252"/>
    </source>
</evidence>
<dbReference type="InterPro" id="IPR042099">
    <property type="entry name" value="ANL_N_sf"/>
</dbReference>
<dbReference type="Pfam" id="PF00501">
    <property type="entry name" value="AMP-binding"/>
    <property type="match status" value="1"/>
</dbReference>
<dbReference type="eggNOG" id="KOG1176">
    <property type="taxonomic scope" value="Eukaryota"/>
</dbReference>